<dbReference type="InterPro" id="IPR006311">
    <property type="entry name" value="TAT_signal"/>
</dbReference>
<keyword evidence="2" id="KW-0645">Protease</keyword>
<dbReference type="InterPro" id="IPR051794">
    <property type="entry name" value="PG_Endopeptidase_C40"/>
</dbReference>
<dbReference type="Proteomes" id="UP000278422">
    <property type="component" value="Unassembled WGS sequence"/>
</dbReference>
<comment type="caution">
    <text evidence="8">The sequence shown here is derived from an EMBL/GenBank/DDBJ whole genome shotgun (WGS) entry which is preliminary data.</text>
</comment>
<name>A0A3R8PLH0_9CORY</name>
<feature type="compositionally biased region" description="Basic and acidic residues" evidence="5">
    <location>
        <begin position="109"/>
        <end position="126"/>
    </location>
</feature>
<evidence type="ECO:0000256" key="3">
    <source>
        <dbReference type="ARBA" id="ARBA00022801"/>
    </source>
</evidence>
<evidence type="ECO:0000313" key="9">
    <source>
        <dbReference type="Proteomes" id="UP000278422"/>
    </source>
</evidence>
<keyword evidence="4" id="KW-0788">Thiol protease</keyword>
<protein>
    <submittedName>
        <fullName evidence="8">Hydrolase</fullName>
    </submittedName>
</protein>
<dbReference type="GO" id="GO:0008234">
    <property type="term" value="F:cysteine-type peptidase activity"/>
    <property type="evidence" value="ECO:0007669"/>
    <property type="project" value="UniProtKB-KW"/>
</dbReference>
<dbReference type="Gene3D" id="3.90.1720.10">
    <property type="entry name" value="endopeptidase domain like (from Nostoc punctiforme)"/>
    <property type="match status" value="1"/>
</dbReference>
<proteinExistence type="inferred from homology"/>
<feature type="region of interest" description="Disordered" evidence="5">
    <location>
        <begin position="35"/>
        <end position="75"/>
    </location>
</feature>
<feature type="domain" description="NlpC/P60" evidence="7">
    <location>
        <begin position="286"/>
        <end position="400"/>
    </location>
</feature>
<evidence type="ECO:0000259" key="7">
    <source>
        <dbReference type="PROSITE" id="PS51935"/>
    </source>
</evidence>
<dbReference type="PROSITE" id="PS51318">
    <property type="entry name" value="TAT"/>
    <property type="match status" value="1"/>
</dbReference>
<dbReference type="PROSITE" id="PS51935">
    <property type="entry name" value="NLPC_P60"/>
    <property type="match status" value="1"/>
</dbReference>
<keyword evidence="6" id="KW-0732">Signal</keyword>
<evidence type="ECO:0000256" key="5">
    <source>
        <dbReference type="SAM" id="MobiDB-lite"/>
    </source>
</evidence>
<feature type="signal peptide" evidence="6">
    <location>
        <begin position="1"/>
        <end position="36"/>
    </location>
</feature>
<evidence type="ECO:0000256" key="1">
    <source>
        <dbReference type="ARBA" id="ARBA00007074"/>
    </source>
</evidence>
<organism evidence="8 9">
    <name type="scientific">Corynebacterium bovis</name>
    <dbReference type="NCBI Taxonomy" id="36808"/>
    <lineage>
        <taxon>Bacteria</taxon>
        <taxon>Bacillati</taxon>
        <taxon>Actinomycetota</taxon>
        <taxon>Actinomycetes</taxon>
        <taxon>Mycobacteriales</taxon>
        <taxon>Corynebacteriaceae</taxon>
        <taxon>Corynebacterium</taxon>
    </lineage>
</organism>
<feature type="compositionally biased region" description="Low complexity" evidence="5">
    <location>
        <begin position="35"/>
        <end position="48"/>
    </location>
</feature>
<dbReference type="InterPro" id="IPR000064">
    <property type="entry name" value="NLP_P60_dom"/>
</dbReference>
<dbReference type="PANTHER" id="PTHR47359">
    <property type="entry name" value="PEPTIDOGLYCAN DL-ENDOPEPTIDASE CWLO"/>
    <property type="match status" value="1"/>
</dbReference>
<evidence type="ECO:0000256" key="4">
    <source>
        <dbReference type="ARBA" id="ARBA00022807"/>
    </source>
</evidence>
<dbReference type="EMBL" id="PQNQ01000008">
    <property type="protein sequence ID" value="RRQ04489.1"/>
    <property type="molecule type" value="Genomic_DNA"/>
</dbReference>
<dbReference type="Pfam" id="PF00877">
    <property type="entry name" value="NLPC_P60"/>
    <property type="match status" value="1"/>
</dbReference>
<dbReference type="SUPFAM" id="SSF54001">
    <property type="entry name" value="Cysteine proteinases"/>
    <property type="match status" value="1"/>
</dbReference>
<feature type="region of interest" description="Disordered" evidence="5">
    <location>
        <begin position="101"/>
        <end position="139"/>
    </location>
</feature>
<dbReference type="PANTHER" id="PTHR47359:SF3">
    <property type="entry name" value="NLP_P60 DOMAIN-CONTAINING PROTEIN-RELATED"/>
    <property type="match status" value="1"/>
</dbReference>
<accession>A0A3R8PLH0</accession>
<feature type="chain" id="PRO_5038361224" evidence="6">
    <location>
        <begin position="37"/>
        <end position="400"/>
    </location>
</feature>
<sequence length="400" mass="41533">MNVPTHSLPSRRRARRTVTGLLSLTLASAATPSALADPAAPADQSAPQPAAPVAPPAPVDPADIPVDTSPLPTDDADALLDRLSAVSAQSQAVSDRVQEVTSGIGLAQQERDRAAAEVERTSREAEAAQAQAAASAKDVTELSNAKYRGATAEQVAAIAGAGTPQAAVDRAAYINALRANDRATQTRMRESLEKAASAKSAAMRAKATADFSVSDLRHRQQELAERTSQLDTLRDQITAAVDGMSPEQKQRWVDRHGPIDVDVQTFLGQVQEAVSSGPLGSAGDVAQAVTGAVQAALGKLGAPYSWGAAGPDAFDCSGLMYWAYQQQGKSIPRTSQAQVSGGTPVSRDALQPGDIVGFYPGVTHVGMYIGDGKIVHASDYGIPVQVSSVDSMPFAGAARY</sequence>
<dbReference type="AlphaFoldDB" id="A0A3R8PLH0"/>
<dbReference type="GO" id="GO:0006508">
    <property type="term" value="P:proteolysis"/>
    <property type="evidence" value="ECO:0007669"/>
    <property type="project" value="UniProtKB-KW"/>
</dbReference>
<dbReference type="InterPro" id="IPR038765">
    <property type="entry name" value="Papain-like_cys_pep_sf"/>
</dbReference>
<keyword evidence="9" id="KW-1185">Reference proteome</keyword>
<gene>
    <name evidence="8" type="ORF">CXF42_04130</name>
</gene>
<feature type="compositionally biased region" description="Low complexity" evidence="5">
    <location>
        <begin position="127"/>
        <end position="136"/>
    </location>
</feature>
<reference evidence="8 9" key="1">
    <citation type="submission" date="2018-01" db="EMBL/GenBank/DDBJ databases">
        <title>Twenty Corynebacterium bovis Genomes.</title>
        <authorList>
            <person name="Gulvik C.A."/>
        </authorList>
    </citation>
    <scope>NUCLEOTIDE SEQUENCE [LARGE SCALE GENOMIC DNA]</scope>
    <source>
        <strain evidence="8 9">16-2004</strain>
    </source>
</reference>
<evidence type="ECO:0000256" key="6">
    <source>
        <dbReference type="SAM" id="SignalP"/>
    </source>
</evidence>
<comment type="similarity">
    <text evidence="1">Belongs to the peptidase C40 family.</text>
</comment>
<evidence type="ECO:0000256" key="2">
    <source>
        <dbReference type="ARBA" id="ARBA00022670"/>
    </source>
</evidence>
<evidence type="ECO:0000313" key="8">
    <source>
        <dbReference type="EMBL" id="RRQ04489.1"/>
    </source>
</evidence>
<keyword evidence="3 8" id="KW-0378">Hydrolase</keyword>
<feature type="compositionally biased region" description="Pro residues" evidence="5">
    <location>
        <begin position="49"/>
        <end position="59"/>
    </location>
</feature>